<feature type="region of interest" description="Disordered" evidence="1">
    <location>
        <begin position="1"/>
        <end position="27"/>
    </location>
</feature>
<keyword evidence="3" id="KW-1185">Reference proteome</keyword>
<evidence type="ECO:0000313" key="3">
    <source>
        <dbReference type="Proteomes" id="UP001607302"/>
    </source>
</evidence>
<evidence type="ECO:0000256" key="1">
    <source>
        <dbReference type="SAM" id="MobiDB-lite"/>
    </source>
</evidence>
<evidence type="ECO:0000313" key="2">
    <source>
        <dbReference type="EMBL" id="KAL2731763.1"/>
    </source>
</evidence>
<gene>
    <name evidence="2" type="ORF">V1478_004451</name>
</gene>
<dbReference type="AlphaFoldDB" id="A0ABD2BH49"/>
<proteinExistence type="predicted"/>
<dbReference type="EMBL" id="JAUDFV010000102">
    <property type="protein sequence ID" value="KAL2731763.1"/>
    <property type="molecule type" value="Genomic_DNA"/>
</dbReference>
<dbReference type="Proteomes" id="UP001607302">
    <property type="component" value="Unassembled WGS sequence"/>
</dbReference>
<protein>
    <submittedName>
        <fullName evidence="2">PiggyBac transposable element-derived protein 4-like</fullName>
    </submittedName>
</protein>
<organism evidence="2 3">
    <name type="scientific">Vespula squamosa</name>
    <name type="common">Southern yellow jacket</name>
    <name type="synonym">Wasp</name>
    <dbReference type="NCBI Taxonomy" id="30214"/>
    <lineage>
        <taxon>Eukaryota</taxon>
        <taxon>Metazoa</taxon>
        <taxon>Ecdysozoa</taxon>
        <taxon>Arthropoda</taxon>
        <taxon>Hexapoda</taxon>
        <taxon>Insecta</taxon>
        <taxon>Pterygota</taxon>
        <taxon>Neoptera</taxon>
        <taxon>Endopterygota</taxon>
        <taxon>Hymenoptera</taxon>
        <taxon>Apocrita</taxon>
        <taxon>Aculeata</taxon>
        <taxon>Vespoidea</taxon>
        <taxon>Vespidae</taxon>
        <taxon>Vespinae</taxon>
        <taxon>Vespula</taxon>
    </lineage>
</organism>
<name>A0ABD2BH49_VESSQ</name>
<sequence length="182" mass="20537">MNQPSSNPLPTNKSNLPPQSNSYNLNSSTPLTYAQVLKLEHTITTSKPIPLPSSGTATTPGRYSYRNYFHGPGSAFVLSQFLAYFNSESETESEAAEDASIQNGNFAENTMQYHEEHNLYLVNTPQVHTYLQLYAKKKLEGRTQSENSIWRSWRDVENAEFWAFIAVIINMGTTSLANLQEY</sequence>
<reference evidence="2 3" key="1">
    <citation type="journal article" date="2024" name="Ann. Entomol. Soc. Am.">
        <title>Genomic analyses of the southern and eastern yellowjacket wasps (Hymenoptera: Vespidae) reveal evolutionary signatures of social life.</title>
        <authorList>
            <person name="Catto M.A."/>
            <person name="Caine P.B."/>
            <person name="Orr S.E."/>
            <person name="Hunt B.G."/>
            <person name="Goodisman M.A.D."/>
        </authorList>
    </citation>
    <scope>NUCLEOTIDE SEQUENCE [LARGE SCALE GENOMIC DNA]</scope>
    <source>
        <strain evidence="2">233</strain>
        <tissue evidence="2">Head and thorax</tissue>
    </source>
</reference>
<accession>A0ABD2BH49</accession>
<comment type="caution">
    <text evidence="2">The sequence shown here is derived from an EMBL/GenBank/DDBJ whole genome shotgun (WGS) entry which is preliminary data.</text>
</comment>